<dbReference type="InterPro" id="IPR006597">
    <property type="entry name" value="Sel1-like"/>
</dbReference>
<dbReference type="SUPFAM" id="SSF81901">
    <property type="entry name" value="HCP-like"/>
    <property type="match status" value="2"/>
</dbReference>
<dbReference type="STRING" id="599839.J4GVH1"/>
<dbReference type="Proteomes" id="UP000006352">
    <property type="component" value="Unassembled WGS sequence"/>
</dbReference>
<dbReference type="EMBL" id="HE797192">
    <property type="protein sequence ID" value="CCM05485.1"/>
    <property type="molecule type" value="Genomic_DNA"/>
</dbReference>
<dbReference type="PANTHER" id="PTHR46430:SF2">
    <property type="entry name" value="CHITIN SYNTHASE REGULATORY FACTOR 4"/>
    <property type="match status" value="1"/>
</dbReference>
<dbReference type="InParanoid" id="J4GVH1"/>
<feature type="compositionally biased region" description="Polar residues" evidence="2">
    <location>
        <begin position="519"/>
        <end position="532"/>
    </location>
</feature>
<sequence>MNKPVEPASHSRATPKHSPKRLRATSLDFGLHDRPAQILKSPRQILDASATSYLVAHLPTATILSTLLSSIQQPTSDPSSQVAWCRDVLYLVDVSQRRQLTINSPESPAPISDPALQRLIDVALPMLLKLAARKKSKQSFVPGYVAEAIYLCALCEASGAYPQYISPNCKNAFSHFDQAAKAGYHPAWFRVGQDLEKAGDLANALSCYDCGVSHNVPSCLYRMGLAHLLGEMGLAASAATAFPLLKQAAIRATLDVSEPAFTYGLLLLNEFSAQVSPELIEPFIPYGSSPHLEARKQLERAAYLNYAPAQFYVGRAHEVADGPFPFDPVLSVQYYYLASSQGNTEADMALSKWFLCGCEDAFERDEGLSYSFAKSAAKRGLASAQFAMGYYTEIGIGSIKDVAVAKRWYSLASQQGNADAHERLQTLSRQTSLSRKEHENLTETRLIRTRTLARLRSQAVDKAYSRPPSSSTTTPSIPRPPPAAAIPSMRPTAVSFAPEPPKFAGSIPTRSALSPPPSTMQDRPTRSQLSPTTPINVIRFVQAQEPANQIPPPLPAACANPVMVLNSQRYNAMQSDETMTPYTPYAPVLSPSPTLHSADPYSLRKAQSDLELASAPGRISRPPKSSAPRPRSDPAPESLTSLTNATKQRSPKWKQGWGAHHTPASPPPVEKVPKSPQQRPHLRHRVPHSLHDVGIASKKLEDRECVIM</sequence>
<dbReference type="SMART" id="SM00671">
    <property type="entry name" value="SEL1"/>
    <property type="match status" value="5"/>
</dbReference>
<dbReference type="Pfam" id="PF08238">
    <property type="entry name" value="Sel1"/>
    <property type="match status" value="4"/>
</dbReference>
<accession>J4GVH1</accession>
<evidence type="ECO:0008006" key="5">
    <source>
        <dbReference type="Google" id="ProtNLM"/>
    </source>
</evidence>
<dbReference type="Gene3D" id="1.25.40.10">
    <property type="entry name" value="Tetratricopeptide repeat domain"/>
    <property type="match status" value="2"/>
</dbReference>
<gene>
    <name evidence="3" type="ORF">FIBRA_07706</name>
</gene>
<feature type="region of interest" description="Disordered" evidence="2">
    <location>
        <begin position="1"/>
        <end position="22"/>
    </location>
</feature>
<evidence type="ECO:0000313" key="3">
    <source>
        <dbReference type="EMBL" id="CCM05485.1"/>
    </source>
</evidence>
<dbReference type="InterPro" id="IPR011990">
    <property type="entry name" value="TPR-like_helical_dom_sf"/>
</dbReference>
<proteinExistence type="predicted"/>
<feature type="compositionally biased region" description="Low complexity" evidence="2">
    <location>
        <begin position="465"/>
        <end position="476"/>
    </location>
</feature>
<keyword evidence="1" id="KW-0677">Repeat</keyword>
<evidence type="ECO:0000313" key="4">
    <source>
        <dbReference type="Proteomes" id="UP000006352"/>
    </source>
</evidence>
<name>J4GVH1_9APHY</name>
<feature type="compositionally biased region" description="Low complexity" evidence="2">
    <location>
        <begin position="618"/>
        <end position="629"/>
    </location>
</feature>
<dbReference type="OrthoDB" id="272077at2759"/>
<reference evidence="3 4" key="1">
    <citation type="journal article" date="2012" name="Appl. Environ. Microbiol.">
        <title>Short-read sequencing for genomic analysis of the brown rot fungus Fibroporia radiculosa.</title>
        <authorList>
            <person name="Tang J.D."/>
            <person name="Perkins A.D."/>
            <person name="Sonstegard T.S."/>
            <person name="Schroeder S.G."/>
            <person name="Burgess S.C."/>
            <person name="Diehl S.V."/>
        </authorList>
    </citation>
    <scope>NUCLEOTIDE SEQUENCE [LARGE SCALE GENOMIC DNA]</scope>
    <source>
        <strain evidence="3 4">TFFH 294</strain>
    </source>
</reference>
<keyword evidence="4" id="KW-1185">Reference proteome</keyword>
<dbReference type="InterPro" id="IPR051726">
    <property type="entry name" value="Chitin_Synth_Reg"/>
</dbReference>
<dbReference type="PANTHER" id="PTHR46430">
    <property type="entry name" value="PROTEIN SKT5-RELATED"/>
    <property type="match status" value="1"/>
</dbReference>
<dbReference type="AlphaFoldDB" id="J4GVH1"/>
<feature type="compositionally biased region" description="Polar residues" evidence="2">
    <location>
        <begin position="638"/>
        <end position="648"/>
    </location>
</feature>
<protein>
    <recommendedName>
        <fullName evidence="5">HCP-like protein</fullName>
    </recommendedName>
</protein>
<dbReference type="RefSeq" id="XP_012184768.1">
    <property type="nucleotide sequence ID" value="XM_012329378.1"/>
</dbReference>
<feature type="region of interest" description="Disordered" evidence="2">
    <location>
        <begin position="457"/>
        <end position="532"/>
    </location>
</feature>
<dbReference type="HOGENOM" id="CLU_009491_1_1_1"/>
<evidence type="ECO:0000256" key="2">
    <source>
        <dbReference type="SAM" id="MobiDB-lite"/>
    </source>
</evidence>
<evidence type="ECO:0000256" key="1">
    <source>
        <dbReference type="ARBA" id="ARBA00022737"/>
    </source>
</evidence>
<dbReference type="GeneID" id="24100396"/>
<feature type="region of interest" description="Disordered" evidence="2">
    <location>
        <begin position="612"/>
        <end position="688"/>
    </location>
</feature>
<organism evidence="3 4">
    <name type="scientific">Fibroporia radiculosa</name>
    <dbReference type="NCBI Taxonomy" id="599839"/>
    <lineage>
        <taxon>Eukaryota</taxon>
        <taxon>Fungi</taxon>
        <taxon>Dikarya</taxon>
        <taxon>Basidiomycota</taxon>
        <taxon>Agaricomycotina</taxon>
        <taxon>Agaricomycetes</taxon>
        <taxon>Polyporales</taxon>
        <taxon>Fibroporiaceae</taxon>
        <taxon>Fibroporia</taxon>
    </lineage>
</organism>
<feature type="compositionally biased region" description="Basic residues" evidence="2">
    <location>
        <begin position="13"/>
        <end position="22"/>
    </location>
</feature>